<protein>
    <recommendedName>
        <fullName evidence="2">ARID domain-containing protein</fullName>
    </recommendedName>
</protein>
<gene>
    <name evidence="3" type="ORF">BDZ94DRAFT_1233709</name>
</gene>
<evidence type="ECO:0000256" key="1">
    <source>
        <dbReference type="SAM" id="MobiDB-lite"/>
    </source>
</evidence>
<reference evidence="3" key="1">
    <citation type="submission" date="2020-11" db="EMBL/GenBank/DDBJ databases">
        <authorList>
            <consortium name="DOE Joint Genome Institute"/>
            <person name="Ahrendt S."/>
            <person name="Riley R."/>
            <person name="Andreopoulos W."/>
            <person name="Labutti K."/>
            <person name="Pangilinan J."/>
            <person name="Ruiz-Duenas F.J."/>
            <person name="Barrasa J.M."/>
            <person name="Sanchez-Garcia M."/>
            <person name="Camarero S."/>
            <person name="Miyauchi S."/>
            <person name="Serrano A."/>
            <person name="Linde D."/>
            <person name="Babiker R."/>
            <person name="Drula E."/>
            <person name="Ayuso-Fernandez I."/>
            <person name="Pacheco R."/>
            <person name="Padilla G."/>
            <person name="Ferreira P."/>
            <person name="Barriuso J."/>
            <person name="Kellner H."/>
            <person name="Castanera R."/>
            <person name="Alfaro M."/>
            <person name="Ramirez L."/>
            <person name="Pisabarro A.G."/>
            <person name="Kuo A."/>
            <person name="Tritt A."/>
            <person name="Lipzen A."/>
            <person name="He G."/>
            <person name="Yan M."/>
            <person name="Ng V."/>
            <person name="Cullen D."/>
            <person name="Martin F."/>
            <person name="Rosso M.-N."/>
            <person name="Henrissat B."/>
            <person name="Hibbett D."/>
            <person name="Martinez A.T."/>
            <person name="Grigoriev I.V."/>
        </authorList>
    </citation>
    <scope>NUCLEOTIDE SEQUENCE</scope>
    <source>
        <strain evidence="3">CBS 247.69</strain>
    </source>
</reference>
<dbReference type="GO" id="GO:0006357">
    <property type="term" value="P:regulation of transcription by RNA polymerase II"/>
    <property type="evidence" value="ECO:0007669"/>
    <property type="project" value="InterPro"/>
</dbReference>
<feature type="region of interest" description="Disordered" evidence="1">
    <location>
        <begin position="1125"/>
        <end position="1237"/>
    </location>
</feature>
<feature type="compositionally biased region" description="Low complexity" evidence="1">
    <location>
        <begin position="202"/>
        <end position="220"/>
    </location>
</feature>
<dbReference type="SMART" id="SM00501">
    <property type="entry name" value="BRIGHT"/>
    <property type="match status" value="1"/>
</dbReference>
<dbReference type="InterPro" id="IPR001606">
    <property type="entry name" value="ARID_dom"/>
</dbReference>
<feature type="domain" description="ARID" evidence="2">
    <location>
        <begin position="490"/>
        <end position="593"/>
    </location>
</feature>
<dbReference type="PANTHER" id="PTHR45725:SF20">
    <property type="entry name" value="C3H1-TYPE DOMAIN-CONTAINING PROTEIN-RELATED"/>
    <property type="match status" value="1"/>
</dbReference>
<feature type="compositionally biased region" description="Polar residues" evidence="1">
    <location>
        <begin position="1"/>
        <end position="10"/>
    </location>
</feature>
<feature type="compositionally biased region" description="Polar residues" evidence="1">
    <location>
        <begin position="121"/>
        <end position="135"/>
    </location>
</feature>
<dbReference type="AlphaFoldDB" id="A0A9P5YF19"/>
<feature type="region of interest" description="Disordered" evidence="1">
    <location>
        <begin position="687"/>
        <end position="756"/>
    </location>
</feature>
<dbReference type="EMBL" id="MU150241">
    <property type="protein sequence ID" value="KAF9466460.1"/>
    <property type="molecule type" value="Genomic_DNA"/>
</dbReference>
<accession>A0A9P5YF19</accession>
<dbReference type="GO" id="GO:0016592">
    <property type="term" value="C:mediator complex"/>
    <property type="evidence" value="ECO:0007669"/>
    <property type="project" value="InterPro"/>
</dbReference>
<dbReference type="OrthoDB" id="1938591at2759"/>
<feature type="region of interest" description="Disordered" evidence="1">
    <location>
        <begin position="1"/>
        <end position="49"/>
    </location>
</feature>
<keyword evidence="4" id="KW-1185">Reference proteome</keyword>
<feature type="compositionally biased region" description="Low complexity" evidence="1">
    <location>
        <begin position="737"/>
        <end position="746"/>
    </location>
</feature>
<feature type="compositionally biased region" description="Low complexity" evidence="1">
    <location>
        <begin position="1186"/>
        <end position="1205"/>
    </location>
</feature>
<feature type="region of interest" description="Disordered" evidence="1">
    <location>
        <begin position="110"/>
        <end position="151"/>
    </location>
</feature>
<feature type="compositionally biased region" description="Polar residues" evidence="1">
    <location>
        <begin position="221"/>
        <end position="230"/>
    </location>
</feature>
<dbReference type="PANTHER" id="PTHR45725">
    <property type="entry name" value="FORMIN HOMOLOGY 2 FAMILY MEMBER"/>
    <property type="match status" value="1"/>
</dbReference>
<dbReference type="GO" id="GO:0003712">
    <property type="term" value="F:transcription coregulator activity"/>
    <property type="evidence" value="ECO:0007669"/>
    <property type="project" value="InterPro"/>
</dbReference>
<evidence type="ECO:0000313" key="3">
    <source>
        <dbReference type="EMBL" id="KAF9466460.1"/>
    </source>
</evidence>
<feature type="compositionally biased region" description="Basic and acidic residues" evidence="1">
    <location>
        <begin position="1074"/>
        <end position="1089"/>
    </location>
</feature>
<feature type="region of interest" description="Disordered" evidence="1">
    <location>
        <begin position="353"/>
        <end position="457"/>
    </location>
</feature>
<feature type="compositionally biased region" description="Low complexity" evidence="1">
    <location>
        <begin position="11"/>
        <end position="36"/>
    </location>
</feature>
<dbReference type="CDD" id="cd16100">
    <property type="entry name" value="ARID"/>
    <property type="match status" value="1"/>
</dbReference>
<feature type="compositionally biased region" description="Polar residues" evidence="1">
    <location>
        <begin position="405"/>
        <end position="429"/>
    </location>
</feature>
<dbReference type="Pfam" id="PF01388">
    <property type="entry name" value="ARID"/>
    <property type="match status" value="1"/>
</dbReference>
<dbReference type="SMART" id="SM01014">
    <property type="entry name" value="ARID"/>
    <property type="match status" value="1"/>
</dbReference>
<feature type="compositionally biased region" description="Polar residues" evidence="1">
    <location>
        <begin position="703"/>
        <end position="718"/>
    </location>
</feature>
<feature type="compositionally biased region" description="Low complexity" evidence="1">
    <location>
        <begin position="1012"/>
        <end position="1023"/>
    </location>
</feature>
<evidence type="ECO:0000259" key="2">
    <source>
        <dbReference type="PROSITE" id="PS51011"/>
    </source>
</evidence>
<feature type="compositionally biased region" description="Basic residues" evidence="1">
    <location>
        <begin position="978"/>
        <end position="995"/>
    </location>
</feature>
<dbReference type="InterPro" id="IPR036431">
    <property type="entry name" value="ARID_dom_sf"/>
</dbReference>
<proteinExistence type="predicted"/>
<evidence type="ECO:0000313" key="4">
    <source>
        <dbReference type="Proteomes" id="UP000807353"/>
    </source>
</evidence>
<feature type="compositionally biased region" description="Low complexity" evidence="1">
    <location>
        <begin position="1039"/>
        <end position="1052"/>
    </location>
</feature>
<dbReference type="GO" id="GO:0003677">
    <property type="term" value="F:DNA binding"/>
    <property type="evidence" value="ECO:0007669"/>
    <property type="project" value="InterPro"/>
</dbReference>
<feature type="region of interest" description="Disordered" evidence="1">
    <location>
        <begin position="888"/>
        <end position="1091"/>
    </location>
</feature>
<dbReference type="InterPro" id="IPR051425">
    <property type="entry name" value="Formin_Homology"/>
</dbReference>
<feature type="region of interest" description="Disordered" evidence="1">
    <location>
        <begin position="199"/>
        <end position="277"/>
    </location>
</feature>
<dbReference type="SUPFAM" id="SSF46774">
    <property type="entry name" value="ARID-like"/>
    <property type="match status" value="1"/>
</dbReference>
<organism evidence="3 4">
    <name type="scientific">Collybia nuda</name>
    <dbReference type="NCBI Taxonomy" id="64659"/>
    <lineage>
        <taxon>Eukaryota</taxon>
        <taxon>Fungi</taxon>
        <taxon>Dikarya</taxon>
        <taxon>Basidiomycota</taxon>
        <taxon>Agaricomycotina</taxon>
        <taxon>Agaricomycetes</taxon>
        <taxon>Agaricomycetidae</taxon>
        <taxon>Agaricales</taxon>
        <taxon>Tricholomatineae</taxon>
        <taxon>Clitocybaceae</taxon>
        <taxon>Collybia</taxon>
    </lineage>
</organism>
<sequence length="1264" mass="137283">MVPSFNTGLIQQQQQQQLNHQQTQQHQQQQHQQPHQQQEHPNLPGFPDQGRMWQQIQHMQQFRGGGDMNNAQANSQMMDLLRSQNLARAQSQQQQQQLNQQHFALQQMANSGNARPGGAPQQPQSFHDPSTNQQPHMAGGFPAVTPGAAPLQSLNSRNATMMAFQASQGTQPPHLSRQLDLMLAQNQQPQNGMVFPNRLEQQQRQQQQQQQQQRQQAQQQHLQAMNQSSPGDMFSSPGMPTVDRRPSPAHSNIQPPNPMGGQQPQQPQPQPGPRRPITLSEMTERATALRAHIASQEQMLKNYSPPPGADPAIFTKATLELKARKEYLGKLVIMIQNQTGAVNNMNAMHAAAAAQQQQANGSGQGSWQGGSSQPFENSPGQMARTPMPSHQGQINPQPSPGHNHAQVQGNHTLNQSIAPPRTGQTPHQLTATSGNGGVPGGTGSFSNQMSPHMGQPFPYPQNGANNIPASVGPSQGPTMAMSMSMQLPPPLEKARFDNAYKSFVQNRNIKHEMGLMNVEGRQIDLHALHTYVMQEGGYNKVQSNDLWATIGGKMGFIHFPGTDTEPAKAGPGTAQRLAVVYKDYLGAFDMVYINSVFESRKKLYAAHASVSGGLSGAGMVPQPGMPVGPRGALSPHQMQSVIGYANQSVADLRAQGVSEKMIQFVEANRAHLQRTRMEQGMFRERFQQAQRSHGGPDGLPGFSGSSPQPNPGVNSNQRPFVHGGGGTGGGFVVDGRQPPQQQPQQPSNFQIPTGRPSKEQLAGAMAFIVKTKTDFQKNRLPNMRHPDIPNEQRPEFNALIEQLHHYAQEMDGKLSMYYFVLNSEELIKQLIAIIVTVAHQRTLLSVTGSPRFIVSLENLRGMTQQMQKSSHTFTAYLQSMMNRNQQVMSNGHPIHQPLDMARSSLPQHTMPPQPMLPNRPPVNLRPPPKKLTQPPPQPSSSAPVSTPTPPPAYSPLTPAANPPTPNHGASSPQAPKSPKGKAPPKAKAPPKRKMSVKNTPAAAPTEQQPQTPASNSGPSNASGSGSGNTIKRQRDEEPSISSTLGASPSSGSVANEPSPPKRIKTEWDGPPDEALQKKNEAAENIKTEEDTSVFLERMTELIKMAAGGEGQESLTSDISDTLDQILKGYSDTPGGILSGMGESSRMHGPSSSSPPPTIPIQDEVFEFIDFSSFGNVEDDDDGSKAPTPDLLSSSSTNPSPESGSEADAAHHALLSSIDKTDDGPDPLRLGPWKEIDGGESAYYQSNEWKWDSPMSTQEWAIFPS</sequence>
<dbReference type="InterPro" id="IPR008626">
    <property type="entry name" value="Mediator_Med15_fun"/>
</dbReference>
<dbReference type="Proteomes" id="UP000807353">
    <property type="component" value="Unassembled WGS sequence"/>
</dbReference>
<name>A0A9P5YF19_9AGAR</name>
<dbReference type="PROSITE" id="PS51011">
    <property type="entry name" value="ARID"/>
    <property type="match status" value="1"/>
</dbReference>
<dbReference type="Gene3D" id="1.10.150.60">
    <property type="entry name" value="ARID DNA-binding domain"/>
    <property type="match status" value="1"/>
</dbReference>
<feature type="compositionally biased region" description="Gly residues" evidence="1">
    <location>
        <begin position="722"/>
        <end position="732"/>
    </location>
</feature>
<feature type="compositionally biased region" description="Pro residues" evidence="1">
    <location>
        <begin position="909"/>
        <end position="926"/>
    </location>
</feature>
<dbReference type="Pfam" id="PF05397">
    <property type="entry name" value="Med15_fungi"/>
    <property type="match status" value="1"/>
</dbReference>
<comment type="caution">
    <text evidence="3">The sequence shown here is derived from an EMBL/GenBank/DDBJ whole genome shotgun (WGS) entry which is preliminary data.</text>
</comment>
<feature type="compositionally biased region" description="Gly residues" evidence="1">
    <location>
        <begin position="434"/>
        <end position="443"/>
    </location>
</feature>